<accession>A0AAV6N408</accession>
<evidence type="ECO:0000256" key="1">
    <source>
        <dbReference type="SAM" id="MobiDB-lite"/>
    </source>
</evidence>
<dbReference type="EMBL" id="JAGKQH010000010">
    <property type="protein sequence ID" value="KAG6590045.1"/>
    <property type="molecule type" value="Genomic_DNA"/>
</dbReference>
<proteinExistence type="predicted"/>
<protein>
    <submittedName>
        <fullName evidence="3">von Willebrand factor A domain-containing protein 5B1</fullName>
    </submittedName>
</protein>
<dbReference type="Pfam" id="PF13768">
    <property type="entry name" value="VWA_3"/>
    <property type="match status" value="1"/>
</dbReference>
<evidence type="ECO:0000259" key="2">
    <source>
        <dbReference type="PROSITE" id="PS50234"/>
    </source>
</evidence>
<evidence type="ECO:0000313" key="3">
    <source>
        <dbReference type="EMBL" id="KAG6590045.1"/>
    </source>
</evidence>
<feature type="compositionally biased region" description="Basic and acidic residues" evidence="1">
    <location>
        <begin position="993"/>
        <end position="1003"/>
    </location>
</feature>
<dbReference type="Proteomes" id="UP000685013">
    <property type="component" value="Chromosome 10"/>
</dbReference>
<name>A0AAV6N408_9ROSI</name>
<dbReference type="InterPro" id="IPR002035">
    <property type="entry name" value="VWF_A"/>
</dbReference>
<reference evidence="3 4" key="1">
    <citation type="journal article" date="2021" name="Hortic Res">
        <title>The domestication of Cucurbita argyrosperma as revealed by the genome of its wild relative.</title>
        <authorList>
            <person name="Barrera-Redondo J."/>
            <person name="Sanchez-de la Vega G."/>
            <person name="Aguirre-Liguori J.A."/>
            <person name="Castellanos-Morales G."/>
            <person name="Gutierrez-Guerrero Y.T."/>
            <person name="Aguirre-Dugua X."/>
            <person name="Aguirre-Planter E."/>
            <person name="Tenaillon M.I."/>
            <person name="Lira-Saade R."/>
            <person name="Eguiarte L.E."/>
        </authorList>
    </citation>
    <scope>NUCLEOTIDE SEQUENCE [LARGE SCALE GENOMIC DNA]</scope>
    <source>
        <strain evidence="3">JBR-2021</strain>
    </source>
</reference>
<feature type="domain" description="VWFA" evidence="2">
    <location>
        <begin position="340"/>
        <end position="519"/>
    </location>
</feature>
<dbReference type="SMART" id="SM00327">
    <property type="entry name" value="VWA"/>
    <property type="match status" value="1"/>
</dbReference>
<feature type="non-terminal residue" evidence="3">
    <location>
        <position position="1"/>
    </location>
</feature>
<dbReference type="AlphaFoldDB" id="A0AAV6N408"/>
<dbReference type="PANTHER" id="PTHR46503">
    <property type="entry name" value="INTER-ALPHA-TRYPSIN INHIBITOR HEAVY CHAIN-LIKE PROTEIN"/>
    <property type="match status" value="1"/>
</dbReference>
<feature type="region of interest" description="Disordered" evidence="1">
    <location>
        <begin position="973"/>
        <end position="1004"/>
    </location>
</feature>
<organism evidence="3 4">
    <name type="scientific">Cucurbita argyrosperma subsp. sororia</name>
    <dbReference type="NCBI Taxonomy" id="37648"/>
    <lineage>
        <taxon>Eukaryota</taxon>
        <taxon>Viridiplantae</taxon>
        <taxon>Streptophyta</taxon>
        <taxon>Embryophyta</taxon>
        <taxon>Tracheophyta</taxon>
        <taxon>Spermatophyta</taxon>
        <taxon>Magnoliopsida</taxon>
        <taxon>eudicotyledons</taxon>
        <taxon>Gunneridae</taxon>
        <taxon>Pentapetalae</taxon>
        <taxon>rosids</taxon>
        <taxon>fabids</taxon>
        <taxon>Cucurbitales</taxon>
        <taxon>Cucurbitaceae</taxon>
        <taxon>Cucurbiteae</taxon>
        <taxon>Cucurbita</taxon>
    </lineage>
</organism>
<comment type="caution">
    <text evidence="3">The sequence shown here is derived from an EMBL/GenBank/DDBJ whole genome shotgun (WGS) entry which is preliminary data.</text>
</comment>
<gene>
    <name evidence="3" type="primary">VWA5B1</name>
    <name evidence="3" type="ORF">SDJN03_15468</name>
</gene>
<evidence type="ECO:0000313" key="4">
    <source>
        <dbReference type="Proteomes" id="UP000685013"/>
    </source>
</evidence>
<sequence length="1018" mass="113415">MAEDFAKAVDDGLRLSKRLYFGKDRAVAPPRSFPSMDRMGHSFLPAAPMVYAVIRDPAIVDNPDIPSYQPHVHGRCDPPALIPLQMNGIELQADCYLDTAIIRITGSWRVHCVMGSRSCDCRIAIPMGEQGSVLGCEVDDPRKSYRTSLITVEEKTKNGAEKQEQLDGGFLTSNIFTITIPQVDGGTTLSISMTWSQKLRYSAGNLTLNVPFTFPEYVIPAGKKMSKKEKIALNVNVGCAAEVLCKTTSHPLKESMRKPGKLSLIYESEVLSWSKTNLNFSFSVRLAFIDIGILEKNVSSSQIFGGILLQSPPVDDDDQREMFCMYLYPGKEQGKVARKKIIFVVDISESMQGKALNDVKNVLSIAVSKLPPEDMFNVIAFNSEAFQFSESMELATEDAVERALQWINLNLIAGGGTDILLPLTKASEMLNDGGTGGSVPIIFLVTDGSVENERHICDVMRKNQTEKQSVHPRIYTFGIGTFCNHYFLRMLAMIGRGQYDAAYDLDSIEPRMQKLYKRATSTILVNIAVNAFDDLDEVKVYPSSIPDLSSESILTVSGRYRGDFPETVKARGLLANSDNTVLELKVHQAKDIPLEKLFAKDQIEQFTAEAWSSENKQLVEMIKKMSTKTGVMSEYTRMVIFQSVDKVNESIKVQQSKKNAYEKMVAPKGDKMALLPFCGVGFGNLEATSDNTSLGTGERKPEAAEIIVKAASNCCGNLCSLCCCPCCIQICAATIRLAHRYLIQNLYKILSWMQGKKTNGRKGSERTTSNSTKGEMVHRTLPEEFSSWPHVLLAIGTFGDDNLNQARPKRSQENPSSSLEQHLQDLTPEELNILHKEFNLLLDEHLEQSGPSLEFEVSQHCPSNIFLTRSFESETSKNELFYDELIKKSDSFQHVILSKSKDAGTGAHDTTVIGKRTLSFLLKKIFVCGGGIAPATVAPPPRIITLESKMEKMLRTILQKKIYPQNSNVRTSSMKKYLKRKNKQKDENENENENGKNDKKCDGSKWVQTDSEYIVLEI</sequence>
<dbReference type="PROSITE" id="PS50234">
    <property type="entry name" value="VWFA"/>
    <property type="match status" value="1"/>
</dbReference>
<dbReference type="PANTHER" id="PTHR46503:SF1">
    <property type="entry name" value="INTER-ALPHA-TRYPSIN INHIBITOR HEAVY CHAIN-LIKE PROTEIN"/>
    <property type="match status" value="1"/>
</dbReference>
<keyword evidence="4" id="KW-1185">Reference proteome</keyword>